<evidence type="ECO:0000256" key="1">
    <source>
        <dbReference type="SAM" id="MobiDB-lite"/>
    </source>
</evidence>
<feature type="region of interest" description="Disordered" evidence="1">
    <location>
        <begin position="33"/>
        <end position="52"/>
    </location>
</feature>
<evidence type="ECO:0000313" key="3">
    <source>
        <dbReference type="Proteomes" id="UP001500668"/>
    </source>
</evidence>
<accession>A0ABN1FPG5</accession>
<dbReference type="Proteomes" id="UP001500668">
    <property type="component" value="Unassembled WGS sequence"/>
</dbReference>
<organism evidence="2 3">
    <name type="scientific">Streptomyces crystallinus</name>
    <dbReference type="NCBI Taxonomy" id="68191"/>
    <lineage>
        <taxon>Bacteria</taxon>
        <taxon>Bacillati</taxon>
        <taxon>Actinomycetota</taxon>
        <taxon>Actinomycetes</taxon>
        <taxon>Kitasatosporales</taxon>
        <taxon>Streptomycetaceae</taxon>
        <taxon>Streptomyces</taxon>
    </lineage>
</organism>
<feature type="region of interest" description="Disordered" evidence="1">
    <location>
        <begin position="1"/>
        <end position="21"/>
    </location>
</feature>
<comment type="caution">
    <text evidence="2">The sequence shown here is derived from an EMBL/GenBank/DDBJ whole genome shotgun (WGS) entry which is preliminary data.</text>
</comment>
<gene>
    <name evidence="2" type="ORF">GCM10010394_25680</name>
</gene>
<protein>
    <submittedName>
        <fullName evidence="2">Uncharacterized protein</fullName>
    </submittedName>
</protein>
<keyword evidence="3" id="KW-1185">Reference proteome</keyword>
<proteinExistence type="predicted"/>
<name>A0ABN1FPG5_9ACTN</name>
<reference evidence="3" key="1">
    <citation type="journal article" date="2019" name="Int. J. Syst. Evol. Microbiol.">
        <title>The Global Catalogue of Microorganisms (GCM) 10K type strain sequencing project: providing services to taxonomists for standard genome sequencing and annotation.</title>
        <authorList>
            <consortium name="The Broad Institute Genomics Platform"/>
            <consortium name="The Broad Institute Genome Sequencing Center for Infectious Disease"/>
            <person name="Wu L."/>
            <person name="Ma J."/>
        </authorList>
    </citation>
    <scope>NUCLEOTIDE SEQUENCE [LARGE SCALE GENOMIC DNA]</scope>
    <source>
        <strain evidence="3">JCM 5067</strain>
    </source>
</reference>
<sequence length="52" mass="5567">MRSGKEEGVCPPPDGGQTPAVYAETGDLRVHRIRRPGQEKAAPPESLGLKRA</sequence>
<dbReference type="EMBL" id="BAAACA010000014">
    <property type="protein sequence ID" value="GAA0595099.1"/>
    <property type="molecule type" value="Genomic_DNA"/>
</dbReference>
<evidence type="ECO:0000313" key="2">
    <source>
        <dbReference type="EMBL" id="GAA0595099.1"/>
    </source>
</evidence>